<evidence type="ECO:0000313" key="2">
    <source>
        <dbReference type="Proteomes" id="UP000077242"/>
    </source>
</evidence>
<accession>A0AAP7KDS5</accession>
<gene>
    <name evidence="1" type="ORF">AYJ70_28325</name>
</gene>
<reference evidence="2" key="1">
    <citation type="submission" date="2016-02" db="EMBL/GenBank/DDBJ databases">
        <title>Dietzia cinnamea strain CD11_5 genome sequencing and assembly.</title>
        <authorList>
            <person name="Kaur G."/>
            <person name="Nair G.R."/>
            <person name="Mayilraj S."/>
        </authorList>
    </citation>
    <scope>NUCLEOTIDE SEQUENCE [LARGE SCALE GENOMIC DNA]</scope>
    <source>
        <strain evidence="2">CD10_2</strain>
    </source>
</reference>
<dbReference type="EMBL" id="LSTU01000066">
    <property type="protein sequence ID" value="OAH44302.1"/>
    <property type="molecule type" value="Genomic_DNA"/>
</dbReference>
<dbReference type="AlphaFoldDB" id="A0AAP7KDS5"/>
<dbReference type="Proteomes" id="UP000077242">
    <property type="component" value="Unassembled WGS sequence"/>
</dbReference>
<proteinExistence type="predicted"/>
<organism evidence="1 2">
    <name type="scientific">Pseudomonas monteilii</name>
    <dbReference type="NCBI Taxonomy" id="76759"/>
    <lineage>
        <taxon>Bacteria</taxon>
        <taxon>Pseudomonadati</taxon>
        <taxon>Pseudomonadota</taxon>
        <taxon>Gammaproteobacteria</taxon>
        <taxon>Pseudomonadales</taxon>
        <taxon>Pseudomonadaceae</taxon>
        <taxon>Pseudomonas</taxon>
    </lineage>
</organism>
<protein>
    <submittedName>
        <fullName evidence="1">Uncharacterized protein</fullName>
    </submittedName>
</protein>
<sequence length="355" mass="38815">MSRHGQLASLPPFANLVIRKLQRFDECASDGQGADIGNHWFDVLTKLGLLKRVQRSPGLWELTDQGEQLLEPQSQALGSEDPIRVEAVAVTQADEEEGLRLEWLLEGGIAALEHAGQVLLIAHDTITDEEGGGEVYLKAPSVSSAEQRDMARVYDVIGVHHGQSLSVLLTNLENIKRFSDYLGAVEREFFMVPGEPSEEAEDTDAAVDDECLLSKFPATSVGHYVDQFREALVTIGALQRSKLSSDDIDALKAECGSLRAQLAELPAYMAALEKYQADDGEFVRLADVHAALSACAGRTEATGYRLLAPGETMQADDQFLGDDATTWRQLADCPVFIGMHYKRGLLPVRRVVPPV</sequence>
<comment type="caution">
    <text evidence="1">The sequence shown here is derived from an EMBL/GenBank/DDBJ whole genome shotgun (WGS) entry which is preliminary data.</text>
</comment>
<name>A0AAP7KDS5_9PSED</name>
<dbReference type="RefSeq" id="WP_023662036.1">
    <property type="nucleotide sequence ID" value="NZ_JAJSQR010000044.1"/>
</dbReference>
<evidence type="ECO:0000313" key="1">
    <source>
        <dbReference type="EMBL" id="OAH44302.1"/>
    </source>
</evidence>